<dbReference type="GO" id="GO:0005634">
    <property type="term" value="C:nucleus"/>
    <property type="evidence" value="ECO:0007669"/>
    <property type="project" value="TreeGrafter"/>
</dbReference>
<sequence>MASYLSQLRKLKLQREPVAPVGQPASLPQKDNSAILRQLSSIVSNKNVDEAVLKEFFRLFSDEFRWSDATEDEIRDCKSALVDLVIGDSSLTTQVVRELLQHFRRFGGDNSKIDLCGQVFDGVVALKKRLRQILSESPVDELLEGDERNLLMAVLQHHPRCRDAMDAVEGVFPSVHLNPKYHGLRCFFYRRKDGKCVDFSYSRCADRVNTRGARYRDSICHVVIELCRLFPRVVDDVADLLPSVFPHYNLAIENILSVVRALLAISRHVHPLRAVVYRLIVKNMTIIDAEIKLADPSSFAEETFALMQAENFKEIAQKLRTGEIDISEAKEQLGASAQFKQMYENMRTDEDFDNMTQKLDSLMGVVFEELNTVIRANMNTPISEHAANTRLPSRVDNGAQVGGDDSSSDSDEENARPDSASSASEMSGVKQEYDPRDARVVRRASTGTYYPGGRGLAGRGVKSEAPRAKAVTTVADVIVSELFDIFEDIILPTQKCKYVQFLYMYVISYRTSWTHLFLQRMLLILYDEEAHSLRRQAAANYISSMVCRANFIQGQLVCSIVYYLFSMLGKFDYLLTHSNDSAGSSVASDVTPRSSNRFGESVNSRSMAQFGRFYSLLKDLLHIIGYHAGTIGASPRCKCFLQECSNSVCAFLESHLNPIGHMPEKVVEDAISATALVPNLRKLHMCLQKARDNLFSVESVGKKGFSPKFVESRFPFDTFVLYHSGYFIRDKYRTQTYSEQHIDAPAVMLKSEAVESSVIPQAYQSRNAPSPIVTLDNSSASNINTLEPKVERSSVVSACAHSHYSLADNSGYNTGSSATCDGESVSGDDGGRHEAPAPGSSAFSMQAITTNECPPIKEDTESLVEHGTDTRETAVGAARSLPDIAKTRLHKKHPRLWRTKAVELEPDYDFWDMSYATESSQHSDSDDDVSYIGSFKRLKSDRNVSGELPAFSERHCATNRDESSDNNQLIVIGIDQLDDFELSLSSSILVNAPRRASSRIFDLLTSTAAYKSAIINSAVTKNSHKHARENLLATQ</sequence>
<reference evidence="3 4" key="1">
    <citation type="submission" date="2021-06" db="EMBL/GenBank/DDBJ databases">
        <title>Genome sequence of Babesia caballi.</title>
        <authorList>
            <person name="Yamagishi J."/>
            <person name="Kidaka T."/>
            <person name="Ochi A."/>
        </authorList>
    </citation>
    <scope>NUCLEOTIDE SEQUENCE [LARGE SCALE GENOMIC DNA]</scope>
    <source>
        <strain evidence="3">USDA-D6B2</strain>
    </source>
</reference>
<evidence type="ECO:0000256" key="1">
    <source>
        <dbReference type="ARBA" id="ARBA00010098"/>
    </source>
</evidence>
<dbReference type="Pfam" id="PF11523">
    <property type="entry name" value="DUF3223"/>
    <property type="match status" value="1"/>
</dbReference>
<evidence type="ECO:0000313" key="3">
    <source>
        <dbReference type="EMBL" id="GIX64467.1"/>
    </source>
</evidence>
<keyword evidence="3" id="KW-0648">Protein biosynthesis</keyword>
<gene>
    <name evidence="3" type="ORF">BcabD6B2_39020</name>
</gene>
<dbReference type="GO" id="GO:0003743">
    <property type="term" value="F:translation initiation factor activity"/>
    <property type="evidence" value="ECO:0007669"/>
    <property type="project" value="UniProtKB-KW"/>
</dbReference>
<dbReference type="EMBL" id="BPLF01000003">
    <property type="protein sequence ID" value="GIX64467.1"/>
    <property type="molecule type" value="Genomic_DNA"/>
</dbReference>
<dbReference type="RefSeq" id="XP_067716536.1">
    <property type="nucleotide sequence ID" value="XM_067860435.1"/>
</dbReference>
<dbReference type="AlphaFoldDB" id="A0AAV4LXV6"/>
<dbReference type="GO" id="GO:0001181">
    <property type="term" value="F:RNA polymerase I general transcription initiation factor activity"/>
    <property type="evidence" value="ECO:0007669"/>
    <property type="project" value="InterPro"/>
</dbReference>
<name>A0AAV4LXV6_BABCB</name>
<dbReference type="Proteomes" id="UP001497744">
    <property type="component" value="Unassembled WGS sequence"/>
</dbReference>
<dbReference type="PANTHER" id="PTHR12790:SF0">
    <property type="entry name" value="RNA POLYMERASE I-SPECIFIC TRANSCRIPTION INITIATION FACTOR RRN3-RELATED"/>
    <property type="match status" value="1"/>
</dbReference>
<dbReference type="GO" id="GO:0001042">
    <property type="term" value="F:RNA polymerase I core binding"/>
    <property type="evidence" value="ECO:0007669"/>
    <property type="project" value="TreeGrafter"/>
</dbReference>
<keyword evidence="3" id="KW-0396">Initiation factor</keyword>
<accession>A0AAV4LXV6</accession>
<comment type="similarity">
    <text evidence="1">Belongs to the RRN3 family.</text>
</comment>
<feature type="region of interest" description="Disordered" evidence="2">
    <location>
        <begin position="820"/>
        <end position="840"/>
    </location>
</feature>
<dbReference type="PANTHER" id="PTHR12790">
    <property type="entry name" value="TRANSCRIPTION INITIATION FACTOR IA RRN3"/>
    <property type="match status" value="1"/>
</dbReference>
<organism evidence="3 4">
    <name type="scientific">Babesia caballi</name>
    <dbReference type="NCBI Taxonomy" id="5871"/>
    <lineage>
        <taxon>Eukaryota</taxon>
        <taxon>Sar</taxon>
        <taxon>Alveolata</taxon>
        <taxon>Apicomplexa</taxon>
        <taxon>Aconoidasida</taxon>
        <taxon>Piroplasmida</taxon>
        <taxon>Babesiidae</taxon>
        <taxon>Babesia</taxon>
    </lineage>
</organism>
<evidence type="ECO:0000313" key="4">
    <source>
        <dbReference type="Proteomes" id="UP001497744"/>
    </source>
</evidence>
<dbReference type="GeneID" id="94195948"/>
<feature type="region of interest" description="Disordered" evidence="2">
    <location>
        <begin position="385"/>
        <end position="437"/>
    </location>
</feature>
<evidence type="ECO:0000256" key="2">
    <source>
        <dbReference type="SAM" id="MobiDB-lite"/>
    </source>
</evidence>
<dbReference type="GO" id="GO:0006361">
    <property type="term" value="P:transcription initiation at RNA polymerase I promoter"/>
    <property type="evidence" value="ECO:0007669"/>
    <property type="project" value="InterPro"/>
</dbReference>
<proteinExistence type="inferred from homology"/>
<keyword evidence="4" id="KW-1185">Reference proteome</keyword>
<protein>
    <submittedName>
        <fullName evidence="3">RNA polymerase i specific transcription initiation factor rrn3</fullName>
    </submittedName>
</protein>
<dbReference type="InterPro" id="IPR007991">
    <property type="entry name" value="RNA_pol_I_trans_ini_fac_RRN3"/>
</dbReference>
<dbReference type="Pfam" id="PF05327">
    <property type="entry name" value="RRN3"/>
    <property type="match status" value="1"/>
</dbReference>
<dbReference type="Gene3D" id="3.10.450.40">
    <property type="match status" value="1"/>
</dbReference>
<comment type="caution">
    <text evidence="3">The sequence shown here is derived from an EMBL/GenBank/DDBJ whole genome shotgun (WGS) entry which is preliminary data.</text>
</comment>